<feature type="transmembrane region" description="Helical" evidence="7">
    <location>
        <begin position="321"/>
        <end position="342"/>
    </location>
</feature>
<feature type="region of interest" description="Disordered" evidence="6">
    <location>
        <begin position="399"/>
        <end position="420"/>
    </location>
</feature>
<gene>
    <name evidence="8" type="ORF">Psi01_42010</name>
</gene>
<dbReference type="InterPro" id="IPR001851">
    <property type="entry name" value="ABC_transp_permease"/>
</dbReference>
<evidence type="ECO:0000256" key="5">
    <source>
        <dbReference type="ARBA" id="ARBA00023136"/>
    </source>
</evidence>
<keyword evidence="5 7" id="KW-0472">Membrane</keyword>
<evidence type="ECO:0000256" key="4">
    <source>
        <dbReference type="ARBA" id="ARBA00022989"/>
    </source>
</evidence>
<dbReference type="GO" id="GO:0005886">
    <property type="term" value="C:plasma membrane"/>
    <property type="evidence" value="ECO:0007669"/>
    <property type="project" value="UniProtKB-SubCell"/>
</dbReference>
<feature type="transmembrane region" description="Helical" evidence="7">
    <location>
        <begin position="80"/>
        <end position="98"/>
    </location>
</feature>
<name>A0A8J3WN75_9ACTN</name>
<feature type="transmembrane region" description="Helical" evidence="7">
    <location>
        <begin position="375"/>
        <end position="393"/>
    </location>
</feature>
<dbReference type="PANTHER" id="PTHR32196:SF19">
    <property type="entry name" value="GALACTOFURANOSE TRANSPORTER PERMEASE PROTEIN YTFT"/>
    <property type="match status" value="1"/>
</dbReference>
<feature type="transmembrane region" description="Helical" evidence="7">
    <location>
        <begin position="239"/>
        <end position="260"/>
    </location>
</feature>
<evidence type="ECO:0000313" key="8">
    <source>
        <dbReference type="EMBL" id="GIH93571.1"/>
    </source>
</evidence>
<dbReference type="RefSeq" id="WP_239127879.1">
    <property type="nucleotide sequence ID" value="NZ_BOOJ01000033.1"/>
</dbReference>
<comment type="subcellular location">
    <subcellularLocation>
        <location evidence="1">Cell membrane</location>
        <topology evidence="1">Multi-pass membrane protein</topology>
    </subcellularLocation>
</comment>
<keyword evidence="9" id="KW-1185">Reference proteome</keyword>
<dbReference type="CDD" id="cd06579">
    <property type="entry name" value="TM_PBP1_transp_AraH_like"/>
    <property type="match status" value="1"/>
</dbReference>
<keyword evidence="2" id="KW-1003">Cell membrane</keyword>
<organism evidence="8 9">
    <name type="scientific">Planobispora siamensis</name>
    <dbReference type="NCBI Taxonomy" id="936338"/>
    <lineage>
        <taxon>Bacteria</taxon>
        <taxon>Bacillati</taxon>
        <taxon>Actinomycetota</taxon>
        <taxon>Actinomycetes</taxon>
        <taxon>Streptosporangiales</taxon>
        <taxon>Streptosporangiaceae</taxon>
        <taxon>Planobispora</taxon>
    </lineage>
</organism>
<dbReference type="AlphaFoldDB" id="A0A8J3WN75"/>
<feature type="transmembrane region" description="Helical" evidence="7">
    <location>
        <begin position="201"/>
        <end position="219"/>
    </location>
</feature>
<evidence type="ECO:0000313" key="9">
    <source>
        <dbReference type="Proteomes" id="UP000619788"/>
    </source>
</evidence>
<proteinExistence type="predicted"/>
<accession>A0A8J3WN75</accession>
<dbReference type="Pfam" id="PF02653">
    <property type="entry name" value="BPD_transp_2"/>
    <property type="match status" value="1"/>
</dbReference>
<evidence type="ECO:0000256" key="3">
    <source>
        <dbReference type="ARBA" id="ARBA00022692"/>
    </source>
</evidence>
<dbReference type="PANTHER" id="PTHR32196">
    <property type="entry name" value="ABC TRANSPORTER PERMEASE PROTEIN YPHD-RELATED-RELATED"/>
    <property type="match status" value="1"/>
</dbReference>
<feature type="transmembrane region" description="Helical" evidence="7">
    <location>
        <begin position="290"/>
        <end position="309"/>
    </location>
</feature>
<keyword evidence="3 7" id="KW-0812">Transmembrane</keyword>
<feature type="transmembrane region" description="Helical" evidence="7">
    <location>
        <begin position="349"/>
        <end position="369"/>
    </location>
</feature>
<reference evidence="8 9" key="1">
    <citation type="submission" date="2021-01" db="EMBL/GenBank/DDBJ databases">
        <title>Whole genome shotgun sequence of Planobispora siamensis NBRC 107568.</title>
        <authorList>
            <person name="Komaki H."/>
            <person name="Tamura T."/>
        </authorList>
    </citation>
    <scope>NUCLEOTIDE SEQUENCE [LARGE SCALE GENOMIC DNA]</scope>
    <source>
        <strain evidence="8 9">NBRC 107568</strain>
    </source>
</reference>
<dbReference type="GO" id="GO:0022857">
    <property type="term" value="F:transmembrane transporter activity"/>
    <property type="evidence" value="ECO:0007669"/>
    <property type="project" value="InterPro"/>
</dbReference>
<dbReference type="EMBL" id="BOOJ01000033">
    <property type="protein sequence ID" value="GIH93571.1"/>
    <property type="molecule type" value="Genomic_DNA"/>
</dbReference>
<keyword evidence="4 7" id="KW-1133">Transmembrane helix</keyword>
<feature type="transmembrane region" description="Helical" evidence="7">
    <location>
        <begin position="118"/>
        <end position="136"/>
    </location>
</feature>
<protein>
    <submittedName>
        <fullName evidence="8">Sugar ABC transporter permease</fullName>
    </submittedName>
</protein>
<evidence type="ECO:0000256" key="7">
    <source>
        <dbReference type="SAM" id="Phobius"/>
    </source>
</evidence>
<evidence type="ECO:0000256" key="1">
    <source>
        <dbReference type="ARBA" id="ARBA00004651"/>
    </source>
</evidence>
<evidence type="ECO:0000256" key="2">
    <source>
        <dbReference type="ARBA" id="ARBA00022475"/>
    </source>
</evidence>
<evidence type="ECO:0000256" key="6">
    <source>
        <dbReference type="SAM" id="MobiDB-lite"/>
    </source>
</evidence>
<feature type="region of interest" description="Disordered" evidence="6">
    <location>
        <begin position="1"/>
        <end position="62"/>
    </location>
</feature>
<feature type="transmembrane region" description="Helical" evidence="7">
    <location>
        <begin position="143"/>
        <end position="163"/>
    </location>
</feature>
<feature type="transmembrane region" description="Helical" evidence="7">
    <location>
        <begin position="169"/>
        <end position="189"/>
    </location>
</feature>
<feature type="compositionally biased region" description="Low complexity" evidence="6">
    <location>
        <begin position="35"/>
        <end position="62"/>
    </location>
</feature>
<dbReference type="Proteomes" id="UP000619788">
    <property type="component" value="Unassembled WGS sequence"/>
</dbReference>
<comment type="caution">
    <text evidence="8">The sequence shown here is derived from an EMBL/GenBank/DDBJ whole genome shotgun (WGS) entry which is preliminary data.</text>
</comment>
<sequence length="420" mass="42359">MTAPTGRPPMTGADPAEPGTGADPSVTVARSGSSEAAPETAATDPAAATGTTDTAAAPTATAAARPGRKAGLTAVIGHRLFWPGVVLALLLLANVLFTPGFLSIQMKDGHLYGSLVDIARFGAPLILVAVGMTLVIATGGIDLSVGSVVAISGALSCLWISGLGDQQDVGGVLVAVGLALGLSLVLGLWNGFLVAGFGIQPIIATLILMVAGRGLAQLITDGQIITINSSPYKLIGGGYWLTLPFGIIVVAAVLAITAFLTRRLALGLLIESVGGNATASRLAGIRSRGLIITVYAFCALCAGIAGLMISSNVSSADGNNAGLWIELDAILAVVIGGTSLVGGRFSLGGTVLGALVIQTLTTTIYSVGIPPETTLLFKALVVTVVCLLQSPAFREKVFHRRGRRPGASPTSADPKVKVPA</sequence>